<gene>
    <name evidence="1" type="ORF">GPUH_LOCUS24702</name>
</gene>
<evidence type="ECO:0000313" key="1">
    <source>
        <dbReference type="EMBL" id="VDN43213.1"/>
    </source>
</evidence>
<organism evidence="3">
    <name type="scientific">Gongylonema pulchrum</name>
    <dbReference type="NCBI Taxonomy" id="637853"/>
    <lineage>
        <taxon>Eukaryota</taxon>
        <taxon>Metazoa</taxon>
        <taxon>Ecdysozoa</taxon>
        <taxon>Nematoda</taxon>
        <taxon>Chromadorea</taxon>
        <taxon>Rhabditida</taxon>
        <taxon>Spirurina</taxon>
        <taxon>Spiruromorpha</taxon>
        <taxon>Spiruroidea</taxon>
        <taxon>Gongylonematidae</taxon>
        <taxon>Gongylonema</taxon>
    </lineage>
</organism>
<reference evidence="3" key="1">
    <citation type="submission" date="2016-06" db="UniProtKB">
        <authorList>
            <consortium name="WormBaseParasite"/>
        </authorList>
    </citation>
    <scope>IDENTIFICATION</scope>
</reference>
<accession>A0A183EUR2</accession>
<dbReference type="AlphaFoldDB" id="A0A183EUR2"/>
<name>A0A183EUR2_9BILA</name>
<dbReference type="Proteomes" id="UP000271098">
    <property type="component" value="Unassembled WGS sequence"/>
</dbReference>
<keyword evidence="2" id="KW-1185">Reference proteome</keyword>
<evidence type="ECO:0000313" key="2">
    <source>
        <dbReference type="Proteomes" id="UP000271098"/>
    </source>
</evidence>
<proteinExistence type="predicted"/>
<sequence>MRVSPSLDSDDQWQIALRNQIEEIARRNSGHKKYAQVEDRTKEMDDIVIRLRELYSTNRTEAARLHVQALSILDETDRLIAATMLDATHIKPYMNAIGNARKNCQNSNKIMPEKTVSTVH</sequence>
<dbReference type="EMBL" id="UYRT01102159">
    <property type="protein sequence ID" value="VDN43213.1"/>
    <property type="molecule type" value="Genomic_DNA"/>
</dbReference>
<evidence type="ECO:0000313" key="3">
    <source>
        <dbReference type="WBParaSite" id="GPUH_0002473301-mRNA-1"/>
    </source>
</evidence>
<protein>
    <submittedName>
        <fullName evidence="3">PH domain-containing protein</fullName>
    </submittedName>
</protein>
<dbReference type="WBParaSite" id="GPUH_0002473301-mRNA-1">
    <property type="protein sequence ID" value="GPUH_0002473301-mRNA-1"/>
    <property type="gene ID" value="GPUH_0002473301"/>
</dbReference>
<dbReference type="OrthoDB" id="5892957at2759"/>
<reference evidence="1 2" key="2">
    <citation type="submission" date="2018-11" db="EMBL/GenBank/DDBJ databases">
        <authorList>
            <consortium name="Pathogen Informatics"/>
        </authorList>
    </citation>
    <scope>NUCLEOTIDE SEQUENCE [LARGE SCALE GENOMIC DNA]</scope>
</reference>